<protein>
    <submittedName>
        <fullName evidence="1">Amidinotransferase</fullName>
    </submittedName>
</protein>
<dbReference type="AlphaFoldDB" id="A0A928YR52"/>
<dbReference type="PANTHER" id="PTHR43224">
    <property type="entry name" value="AMIDINOTRANSFERASE"/>
    <property type="match status" value="1"/>
</dbReference>
<reference evidence="1" key="1">
    <citation type="submission" date="2018-02" db="EMBL/GenBank/DDBJ databases">
        <authorList>
            <person name="Vasarhelyi B.M."/>
            <person name="Deshmukh S."/>
            <person name="Balint B."/>
            <person name="Kukolya J."/>
        </authorList>
    </citation>
    <scope>NUCLEOTIDE SEQUENCE</scope>
    <source>
        <strain evidence="1">KB22</strain>
    </source>
</reference>
<dbReference type="Gene3D" id="3.75.10.10">
    <property type="entry name" value="L-arginine/glycine Amidinotransferase, Chain A"/>
    <property type="match status" value="1"/>
</dbReference>
<sequence>MQTTNRILLVRPFRFRKNEETVVNNYYQQDLEDSSAKEIAEQAVKEFDDFVAVLQGNGIQTLVLQDNLELDTPDSIFPNNVISFHQDKLVFYPMFAENRRLERNLIKAYLLGENQEHIEWLDYSSFEDQRAFLEGTGCLILDRVHKKAYCSISPRASAELVHQFCLDFDYQPIIFEAFQTVGELRMPIYHTNVMLSIGQSFAVICLDSIDNIQHQNLVLESLREEQKEIIIISEEQVSQFAGNILEVKSSDNSPVIVMSSQAYQSFHPNQLQQLEKYGKIIHSPLETIETCGGGSARCMMAEIF</sequence>
<dbReference type="Pfam" id="PF19420">
    <property type="entry name" value="DDAH_eukar"/>
    <property type="match status" value="1"/>
</dbReference>
<accession>A0A928YR52</accession>
<gene>
    <name evidence="1" type="ORF">C4F49_04805</name>
</gene>
<dbReference type="SUPFAM" id="SSF55909">
    <property type="entry name" value="Pentein"/>
    <property type="match status" value="1"/>
</dbReference>
<name>A0A928YR52_9SPHI</name>
<organism evidence="1 2">
    <name type="scientific">Sphingobacterium hungaricum</name>
    <dbReference type="NCBI Taxonomy" id="2082723"/>
    <lineage>
        <taxon>Bacteria</taxon>
        <taxon>Pseudomonadati</taxon>
        <taxon>Bacteroidota</taxon>
        <taxon>Sphingobacteriia</taxon>
        <taxon>Sphingobacteriales</taxon>
        <taxon>Sphingobacteriaceae</taxon>
        <taxon>Sphingobacterium</taxon>
    </lineage>
</organism>
<dbReference type="PIRSF" id="PIRSF028188">
    <property type="entry name" value="Amdntrnsf_FN0238"/>
    <property type="match status" value="1"/>
</dbReference>
<evidence type="ECO:0000313" key="1">
    <source>
        <dbReference type="EMBL" id="MBE8712993.1"/>
    </source>
</evidence>
<dbReference type="RefSeq" id="WP_196935739.1">
    <property type="nucleotide sequence ID" value="NZ_MU158698.1"/>
</dbReference>
<dbReference type="NCBIfam" id="NF046062">
    <property type="entry name" value="citrull_CtlX"/>
    <property type="match status" value="1"/>
</dbReference>
<keyword evidence="2" id="KW-1185">Reference proteome</keyword>
<proteinExistence type="predicted"/>
<dbReference type="PANTHER" id="PTHR43224:SF1">
    <property type="entry name" value="AMIDINOTRANSFERASE"/>
    <property type="match status" value="1"/>
</dbReference>
<dbReference type="EMBL" id="PRDK01000003">
    <property type="protein sequence ID" value="MBE8712993.1"/>
    <property type="molecule type" value="Genomic_DNA"/>
</dbReference>
<comment type="caution">
    <text evidence="1">The sequence shown here is derived from an EMBL/GenBank/DDBJ whole genome shotgun (WGS) entry which is preliminary data.</text>
</comment>
<evidence type="ECO:0000313" key="2">
    <source>
        <dbReference type="Proteomes" id="UP000616201"/>
    </source>
</evidence>
<dbReference type="Proteomes" id="UP000616201">
    <property type="component" value="Unassembled WGS sequence"/>
</dbReference>
<dbReference type="InterPro" id="IPR014541">
    <property type="entry name" value="Amdntrnsf_FN0238"/>
</dbReference>